<dbReference type="Proteomes" id="UP001251857">
    <property type="component" value="Unassembled WGS sequence"/>
</dbReference>
<dbReference type="SUPFAM" id="SSF47413">
    <property type="entry name" value="lambda repressor-like DNA-binding domains"/>
    <property type="match status" value="1"/>
</dbReference>
<feature type="domain" description="HTH cro/C1-type" evidence="1">
    <location>
        <begin position="15"/>
        <end position="69"/>
    </location>
</feature>
<comment type="caution">
    <text evidence="2">The sequence shown here is derived from an EMBL/GenBank/DDBJ whole genome shotgun (WGS) entry which is preliminary data.</text>
</comment>
<dbReference type="Pfam" id="PF01381">
    <property type="entry name" value="HTH_3"/>
    <property type="match status" value="1"/>
</dbReference>
<proteinExistence type="predicted"/>
<accession>A0ABU3BWH6</accession>
<name>A0ABU3BWH6_9GAMM</name>
<dbReference type="CDD" id="cd00093">
    <property type="entry name" value="HTH_XRE"/>
    <property type="match status" value="1"/>
</dbReference>
<sequence>MDQIARTTKQIGASIRRRRRALGLRQADVGDKTNLRQATISALENGEPGMQLRTLVDVMATLDLELVIRERSRAADIEDVF</sequence>
<reference evidence="2 3" key="1">
    <citation type="submission" date="2023-09" db="EMBL/GenBank/DDBJ databases">
        <authorList>
            <person name="Rey-Velasco X."/>
        </authorList>
    </citation>
    <scope>NUCLEOTIDE SEQUENCE [LARGE SCALE GENOMIC DNA]</scope>
    <source>
        <strain evidence="2 3">W335</strain>
    </source>
</reference>
<dbReference type="Gene3D" id="1.10.260.40">
    <property type="entry name" value="lambda repressor-like DNA-binding domains"/>
    <property type="match status" value="1"/>
</dbReference>
<evidence type="ECO:0000313" key="3">
    <source>
        <dbReference type="Proteomes" id="UP001251857"/>
    </source>
</evidence>
<evidence type="ECO:0000313" key="2">
    <source>
        <dbReference type="EMBL" id="MDT0633644.1"/>
    </source>
</evidence>
<gene>
    <name evidence="2" type="ORF">RM532_01595</name>
</gene>
<dbReference type="InterPro" id="IPR010982">
    <property type="entry name" value="Lambda_DNA-bd_dom_sf"/>
</dbReference>
<keyword evidence="3" id="KW-1185">Reference proteome</keyword>
<dbReference type="EMBL" id="JAVRIB010000001">
    <property type="protein sequence ID" value="MDT0633644.1"/>
    <property type="molecule type" value="Genomic_DNA"/>
</dbReference>
<protein>
    <submittedName>
        <fullName evidence="2">Helix-turn-helix domain-containing protein</fullName>
    </submittedName>
</protein>
<dbReference type="InterPro" id="IPR001387">
    <property type="entry name" value="Cro/C1-type_HTH"/>
</dbReference>
<dbReference type="RefSeq" id="WP_311651356.1">
    <property type="nucleotide sequence ID" value="NZ_JAVRIB010000001.1"/>
</dbReference>
<organism evidence="2 3">
    <name type="scientific">Spectribacter hydrogenoxidans</name>
    <dbReference type="NCBI Taxonomy" id="3075608"/>
    <lineage>
        <taxon>Bacteria</taxon>
        <taxon>Pseudomonadati</taxon>
        <taxon>Pseudomonadota</taxon>
        <taxon>Gammaproteobacteria</taxon>
        <taxon>Salinisphaerales</taxon>
        <taxon>Salinisphaeraceae</taxon>
        <taxon>Spectribacter</taxon>
    </lineage>
</organism>
<dbReference type="SMART" id="SM00530">
    <property type="entry name" value="HTH_XRE"/>
    <property type="match status" value="1"/>
</dbReference>
<dbReference type="PROSITE" id="PS50943">
    <property type="entry name" value="HTH_CROC1"/>
    <property type="match status" value="1"/>
</dbReference>
<evidence type="ECO:0000259" key="1">
    <source>
        <dbReference type="PROSITE" id="PS50943"/>
    </source>
</evidence>